<dbReference type="EMBL" id="LXSG01000027">
    <property type="protein sequence ID" value="OAM19920.1"/>
    <property type="molecule type" value="Genomic_DNA"/>
</dbReference>
<comment type="caution">
    <text evidence="1">The sequence shown here is derived from an EMBL/GenBank/DDBJ whole genome shotgun (WGS) entry which is preliminary data.</text>
</comment>
<reference evidence="2" key="1">
    <citation type="submission" date="2016-05" db="EMBL/GenBank/DDBJ databases">
        <title>Draft genome of Corynebacterium afermentans subsp. afermentans LCDC 88199T.</title>
        <authorList>
            <person name="Bernier A.-M."/>
            <person name="Bernard K."/>
        </authorList>
    </citation>
    <scope>NUCLEOTIDE SEQUENCE [LARGE SCALE GENOMIC DNA]</scope>
    <source>
        <strain evidence="2">NML04-0072</strain>
    </source>
</reference>
<dbReference type="Proteomes" id="UP000077589">
    <property type="component" value="Unassembled WGS sequence"/>
</dbReference>
<dbReference type="RefSeq" id="WP_064087629.1">
    <property type="nucleotide sequence ID" value="NZ_LXSG01000027.1"/>
</dbReference>
<dbReference type="OrthoDB" id="9513774at2"/>
<protein>
    <submittedName>
        <fullName evidence="1">Uncharacterized protein</fullName>
    </submittedName>
</protein>
<organism evidence="1 2">
    <name type="scientific">Eikenella corrodens</name>
    <dbReference type="NCBI Taxonomy" id="539"/>
    <lineage>
        <taxon>Bacteria</taxon>
        <taxon>Pseudomonadati</taxon>
        <taxon>Pseudomonadota</taxon>
        <taxon>Betaproteobacteria</taxon>
        <taxon>Neisseriales</taxon>
        <taxon>Neisseriaceae</taxon>
        <taxon>Eikenella</taxon>
    </lineage>
</organism>
<evidence type="ECO:0000313" key="2">
    <source>
        <dbReference type="Proteomes" id="UP000077589"/>
    </source>
</evidence>
<dbReference type="AlphaFoldDB" id="A0A1A9RMI2"/>
<accession>A0A1A9RMI2</accession>
<proteinExistence type="predicted"/>
<gene>
    <name evidence="1" type="ORF">A7P90_04705</name>
</gene>
<evidence type="ECO:0000313" key="1">
    <source>
        <dbReference type="EMBL" id="OAM19920.1"/>
    </source>
</evidence>
<sequence length="113" mass="12813">MALDTTADGIAEIGAAVVMVQFLQPQDVCGSRSAEMKQRIEDWLRERRIERLKRQVLAAHEAGAGNVRDLFELFRAELESRSPQQIARMMAEPMSKRMAKANKRILKQMGAEK</sequence>
<name>A0A1A9RMI2_EIKCO</name>